<comment type="caution">
    <text evidence="2">The sequence shown here is derived from an EMBL/GenBank/DDBJ whole genome shotgun (WGS) entry which is preliminary data.</text>
</comment>
<keyword evidence="1" id="KW-0732">Signal</keyword>
<gene>
    <name evidence="2" type="ORF">PoB_003847100</name>
</gene>
<sequence length="105" mass="11815">MTQDKPHPLDPSNLVQVLCMLLLLSMLGDHLTSNIQAESPPCSFSLEFPNVLSESPSSGTLQLEHRLFHAVVCSDINKLIISNWDETRNAPTLIDSRRKDVSRRF</sequence>
<evidence type="ECO:0000256" key="1">
    <source>
        <dbReference type="SAM" id="SignalP"/>
    </source>
</evidence>
<feature type="signal peptide" evidence="1">
    <location>
        <begin position="1"/>
        <end position="32"/>
    </location>
</feature>
<dbReference type="Proteomes" id="UP000735302">
    <property type="component" value="Unassembled WGS sequence"/>
</dbReference>
<name>A0AAV4ALB1_9GAST</name>
<keyword evidence="3" id="KW-1185">Reference proteome</keyword>
<reference evidence="2 3" key="1">
    <citation type="journal article" date="2021" name="Elife">
        <title>Chloroplast acquisition without the gene transfer in kleptoplastic sea slugs, Plakobranchus ocellatus.</title>
        <authorList>
            <person name="Maeda T."/>
            <person name="Takahashi S."/>
            <person name="Yoshida T."/>
            <person name="Shimamura S."/>
            <person name="Takaki Y."/>
            <person name="Nagai Y."/>
            <person name="Toyoda A."/>
            <person name="Suzuki Y."/>
            <person name="Arimoto A."/>
            <person name="Ishii H."/>
            <person name="Satoh N."/>
            <person name="Nishiyama T."/>
            <person name="Hasebe M."/>
            <person name="Maruyama T."/>
            <person name="Minagawa J."/>
            <person name="Obokata J."/>
            <person name="Shigenobu S."/>
        </authorList>
    </citation>
    <scope>NUCLEOTIDE SEQUENCE [LARGE SCALE GENOMIC DNA]</scope>
</reference>
<dbReference type="EMBL" id="BLXT01004368">
    <property type="protein sequence ID" value="GFO11966.1"/>
    <property type="molecule type" value="Genomic_DNA"/>
</dbReference>
<evidence type="ECO:0000313" key="3">
    <source>
        <dbReference type="Proteomes" id="UP000735302"/>
    </source>
</evidence>
<accession>A0AAV4ALB1</accession>
<protein>
    <submittedName>
        <fullName evidence="2">Uncharacterized protein</fullName>
    </submittedName>
</protein>
<evidence type="ECO:0000313" key="2">
    <source>
        <dbReference type="EMBL" id="GFO11966.1"/>
    </source>
</evidence>
<feature type="chain" id="PRO_5043921097" evidence="1">
    <location>
        <begin position="33"/>
        <end position="105"/>
    </location>
</feature>
<dbReference type="AlphaFoldDB" id="A0AAV4ALB1"/>
<proteinExistence type="predicted"/>
<organism evidence="2 3">
    <name type="scientific">Plakobranchus ocellatus</name>
    <dbReference type="NCBI Taxonomy" id="259542"/>
    <lineage>
        <taxon>Eukaryota</taxon>
        <taxon>Metazoa</taxon>
        <taxon>Spiralia</taxon>
        <taxon>Lophotrochozoa</taxon>
        <taxon>Mollusca</taxon>
        <taxon>Gastropoda</taxon>
        <taxon>Heterobranchia</taxon>
        <taxon>Euthyneura</taxon>
        <taxon>Panpulmonata</taxon>
        <taxon>Sacoglossa</taxon>
        <taxon>Placobranchoidea</taxon>
        <taxon>Plakobranchidae</taxon>
        <taxon>Plakobranchus</taxon>
    </lineage>
</organism>